<name>A0A4R8RX36_9MYCO</name>
<comment type="caution">
    <text evidence="1">The sequence shown here is derived from an EMBL/GenBank/DDBJ whole genome shotgun (WGS) entry which is preliminary data.</text>
</comment>
<proteinExistence type="predicted"/>
<organism evidence="1 2">
    <name type="scientific">Mycobacteroides salmoniphilum</name>
    <dbReference type="NCBI Taxonomy" id="404941"/>
    <lineage>
        <taxon>Bacteria</taxon>
        <taxon>Bacillati</taxon>
        <taxon>Actinomycetota</taxon>
        <taxon>Actinomycetes</taxon>
        <taxon>Mycobacteriales</taxon>
        <taxon>Mycobacteriaceae</taxon>
        <taxon>Mycobacteroides</taxon>
    </lineage>
</organism>
<dbReference type="Proteomes" id="UP000295117">
    <property type="component" value="Unassembled WGS sequence"/>
</dbReference>
<gene>
    <name evidence="1" type="ORF">DE4585_04755</name>
</gene>
<dbReference type="AlphaFoldDB" id="A0A4R8RX36"/>
<accession>A0A4R8RX36</accession>
<evidence type="ECO:0000313" key="1">
    <source>
        <dbReference type="EMBL" id="TDZ77361.1"/>
    </source>
</evidence>
<evidence type="ECO:0000313" key="2">
    <source>
        <dbReference type="Proteomes" id="UP000295117"/>
    </source>
</evidence>
<dbReference type="RefSeq" id="WP_134073931.1">
    <property type="nucleotide sequence ID" value="NZ_PECH01000010.1"/>
</dbReference>
<sequence>MSPFIEIEAHRCLSRVGTTQRHFRLQRPLRGAIDVVLVPSADRARTYVFASDNAGEITDFEVLATVEGTTDAQAALAQLGYGA</sequence>
<reference evidence="1 2" key="1">
    <citation type="journal article" date="2019" name="Sci. Rep.">
        <title>Extended insight into the Mycobacterium chelonae-abscessus complex through whole genome sequencing of Mycobacterium salmoniphilum outbreak and Mycobacterium salmoniphilum-like strains.</title>
        <authorList>
            <person name="Behra P.R.K."/>
            <person name="Das S."/>
            <person name="Pettersson B.M.F."/>
            <person name="Shirreff L."/>
            <person name="DuCote T."/>
            <person name="Jacobsson K.G."/>
            <person name="Ennis D.G."/>
            <person name="Kirsebom L.A."/>
        </authorList>
    </citation>
    <scope>NUCLEOTIDE SEQUENCE [LARGE SCALE GENOMIC DNA]</scope>
    <source>
        <strain evidence="1 2">DE 4585</strain>
    </source>
</reference>
<dbReference type="EMBL" id="PECH01000010">
    <property type="protein sequence ID" value="TDZ77361.1"/>
    <property type="molecule type" value="Genomic_DNA"/>
</dbReference>
<protein>
    <submittedName>
        <fullName evidence="1">Uncharacterized protein</fullName>
    </submittedName>
</protein>